<evidence type="ECO:0000313" key="4">
    <source>
        <dbReference type="EMBL" id="AVG23721.1"/>
    </source>
</evidence>
<dbReference type="EMBL" id="CP026923">
    <property type="protein sequence ID" value="AVG23721.1"/>
    <property type="molecule type" value="Genomic_DNA"/>
</dbReference>
<dbReference type="GO" id="GO:0003677">
    <property type="term" value="F:DNA binding"/>
    <property type="evidence" value="ECO:0007669"/>
    <property type="project" value="UniProtKB-KW"/>
</dbReference>
<organism evidence="4 5">
    <name type="scientific">Pontimonas salivibrio</name>
    <dbReference type="NCBI Taxonomy" id="1159327"/>
    <lineage>
        <taxon>Bacteria</taxon>
        <taxon>Bacillati</taxon>
        <taxon>Actinomycetota</taxon>
        <taxon>Actinomycetes</taxon>
        <taxon>Micrococcales</taxon>
        <taxon>Microbacteriaceae</taxon>
        <taxon>Pontimonas</taxon>
    </lineage>
</organism>
<dbReference type="OrthoDB" id="5108892at2"/>
<keyword evidence="2" id="KW-0597">Phosphoprotein</keyword>
<dbReference type="Gene3D" id="3.40.50.2300">
    <property type="match status" value="1"/>
</dbReference>
<gene>
    <name evidence="4" type="ORF">C3B54_11740</name>
</gene>
<evidence type="ECO:0000256" key="1">
    <source>
        <dbReference type="ARBA" id="ARBA00023125"/>
    </source>
</evidence>
<dbReference type="Gene3D" id="1.10.10.10">
    <property type="entry name" value="Winged helix-like DNA-binding domain superfamily/Winged helix DNA-binding domain"/>
    <property type="match status" value="1"/>
</dbReference>
<dbReference type="GO" id="GO:0000160">
    <property type="term" value="P:phosphorelay signal transduction system"/>
    <property type="evidence" value="ECO:0007669"/>
    <property type="project" value="InterPro"/>
</dbReference>
<dbReference type="InterPro" id="IPR000792">
    <property type="entry name" value="Tscrpt_reg_LuxR_C"/>
</dbReference>
<evidence type="ECO:0000256" key="2">
    <source>
        <dbReference type="PROSITE-ProRule" id="PRU00169"/>
    </source>
</evidence>
<dbReference type="SMART" id="SM00421">
    <property type="entry name" value="HTH_LUXR"/>
    <property type="match status" value="1"/>
</dbReference>
<name>A0A2L2BPX3_9MICO</name>
<dbReference type="AlphaFoldDB" id="A0A2L2BPX3"/>
<evidence type="ECO:0000259" key="3">
    <source>
        <dbReference type="PROSITE" id="PS50110"/>
    </source>
</evidence>
<keyword evidence="1" id="KW-0238">DNA-binding</keyword>
<feature type="domain" description="Response regulatory" evidence="3">
    <location>
        <begin position="5"/>
        <end position="120"/>
    </location>
</feature>
<proteinExistence type="predicted"/>
<dbReference type="CDD" id="cd00156">
    <property type="entry name" value="REC"/>
    <property type="match status" value="1"/>
</dbReference>
<dbReference type="PROSITE" id="PS50110">
    <property type="entry name" value="RESPONSE_REGULATORY"/>
    <property type="match status" value="1"/>
</dbReference>
<dbReference type="RefSeq" id="WP_104913293.1">
    <property type="nucleotide sequence ID" value="NZ_CP026923.1"/>
</dbReference>
<accession>A0A2L2BPX3</accession>
<reference evidence="4 5" key="1">
    <citation type="submission" date="2018-02" db="EMBL/GenBank/DDBJ databases">
        <title>Complete genome of the streamlined marine actinobacterium Pontimonas salivibrio CL-TW6 adapted to coastal planktonic lifestype.</title>
        <authorList>
            <person name="Cho B.C."/>
            <person name="Hardies S.C."/>
            <person name="Jang G.I."/>
            <person name="Hwang C.Y."/>
        </authorList>
    </citation>
    <scope>NUCLEOTIDE SEQUENCE [LARGE SCALE GENOMIC DNA]</scope>
    <source>
        <strain evidence="4 5">CL-TW6</strain>
    </source>
</reference>
<dbReference type="InterPro" id="IPR001789">
    <property type="entry name" value="Sig_transdc_resp-reg_receiver"/>
</dbReference>
<protein>
    <submittedName>
        <fullName evidence="4">NarL/FixJ-like response regulator</fullName>
    </submittedName>
</protein>
<dbReference type="InterPro" id="IPR036388">
    <property type="entry name" value="WH-like_DNA-bd_sf"/>
</dbReference>
<dbReference type="SUPFAM" id="SSF52172">
    <property type="entry name" value="CheY-like"/>
    <property type="match status" value="1"/>
</dbReference>
<dbReference type="InterPro" id="IPR011006">
    <property type="entry name" value="CheY-like_superfamily"/>
</dbReference>
<dbReference type="GO" id="GO:0006355">
    <property type="term" value="P:regulation of DNA-templated transcription"/>
    <property type="evidence" value="ECO:0007669"/>
    <property type="project" value="InterPro"/>
</dbReference>
<dbReference type="Pfam" id="PF00072">
    <property type="entry name" value="Response_reg"/>
    <property type="match status" value="1"/>
</dbReference>
<sequence>MVARRAMVVEDHPMTRGLVADALSHNGFEVTAVAGAEDAVAQFDECDPDLLVADVHLGSPPSGSELALILATRAPHLAVVLMSNYPASHLAREAKAIPAHTVVASKQQVTNQGELLSVVEAALRNRQPQLLEPQPSSPFAQEAASLTTPQMEVWRLIAAGLSNAAIAEHRGTTVAATERIVTRLFARLGVDGSASLNARVAAAREYIALFGPPDQVI</sequence>
<keyword evidence="5" id="KW-1185">Reference proteome</keyword>
<dbReference type="PANTHER" id="PTHR43214">
    <property type="entry name" value="TWO-COMPONENT RESPONSE REGULATOR"/>
    <property type="match status" value="1"/>
</dbReference>
<dbReference type="SUPFAM" id="SSF46894">
    <property type="entry name" value="C-terminal effector domain of the bipartite response regulators"/>
    <property type="match status" value="1"/>
</dbReference>
<evidence type="ECO:0000313" key="5">
    <source>
        <dbReference type="Proteomes" id="UP000243077"/>
    </source>
</evidence>
<dbReference type="Proteomes" id="UP000243077">
    <property type="component" value="Chromosome"/>
</dbReference>
<dbReference type="KEGG" id="psai:C3B54_11740"/>
<dbReference type="SMART" id="SM00448">
    <property type="entry name" value="REC"/>
    <property type="match status" value="1"/>
</dbReference>
<feature type="modified residue" description="4-aspartylphosphate" evidence="2">
    <location>
        <position position="54"/>
    </location>
</feature>
<dbReference type="InterPro" id="IPR016032">
    <property type="entry name" value="Sig_transdc_resp-reg_C-effctor"/>
</dbReference>
<dbReference type="InterPro" id="IPR039420">
    <property type="entry name" value="WalR-like"/>
</dbReference>